<proteinExistence type="predicted"/>
<evidence type="ECO:0000256" key="1">
    <source>
        <dbReference type="SAM" id="MobiDB-lite"/>
    </source>
</evidence>
<dbReference type="EMBL" id="KZ851846">
    <property type="protein sequence ID" value="RDK46215.1"/>
    <property type="molecule type" value="Genomic_DNA"/>
</dbReference>
<evidence type="ECO:0000313" key="2">
    <source>
        <dbReference type="EMBL" id="RDK46215.1"/>
    </source>
</evidence>
<dbReference type="AlphaFoldDB" id="A0A370PVJ7"/>
<reference evidence="2 3" key="1">
    <citation type="submission" date="2018-07" db="EMBL/GenBank/DDBJ databases">
        <title>Section-level genome sequencing of Aspergillus section Nigri to investigate inter- and intra-species variation.</title>
        <authorList>
            <consortium name="DOE Joint Genome Institute"/>
            <person name="Vesth T.C."/>
            <person name="Nybo J.L."/>
            <person name="Theobald S."/>
            <person name="Frisvad J.C."/>
            <person name="Larsen T.O."/>
            <person name="Nielsen K.F."/>
            <person name="Hoof J.B."/>
            <person name="Brandl J."/>
            <person name="Salamov A."/>
            <person name="Riley R."/>
            <person name="Gladden J.M."/>
            <person name="Phatale P."/>
            <person name="Nielsen M.T."/>
            <person name="Lyhne E.K."/>
            <person name="Kogle M.E."/>
            <person name="Strasser K."/>
            <person name="McDonnell E."/>
            <person name="Barry K."/>
            <person name="Clum A."/>
            <person name="Chen C."/>
            <person name="Nolan M."/>
            <person name="Sandor L."/>
            <person name="Kuo A."/>
            <person name="Lipzen A."/>
            <person name="Hainaut M."/>
            <person name="Drula E."/>
            <person name="Tsang A."/>
            <person name="Magnuson J.K."/>
            <person name="Henrissat B."/>
            <person name="Wiebenga A."/>
            <person name="Simmons B.A."/>
            <person name="Makela M.R."/>
            <person name="De vries R.P."/>
            <person name="Grigoriev I.V."/>
            <person name="Mortensen U.H."/>
            <person name="Baker S.E."/>
            <person name="Andersen M.R."/>
        </authorList>
    </citation>
    <scope>NUCLEOTIDE SEQUENCE [LARGE SCALE GENOMIC DNA]</scope>
    <source>
        <strain evidence="2 3">ATCC 13157</strain>
    </source>
</reference>
<dbReference type="Proteomes" id="UP000254937">
    <property type="component" value="Unassembled WGS sequence"/>
</dbReference>
<feature type="compositionally biased region" description="Low complexity" evidence="1">
    <location>
        <begin position="56"/>
        <end position="70"/>
    </location>
</feature>
<organism evidence="2 3">
    <name type="scientific">Aspergillus phoenicis ATCC 13157</name>
    <dbReference type="NCBI Taxonomy" id="1353007"/>
    <lineage>
        <taxon>Eukaryota</taxon>
        <taxon>Fungi</taxon>
        <taxon>Dikarya</taxon>
        <taxon>Ascomycota</taxon>
        <taxon>Pezizomycotina</taxon>
        <taxon>Eurotiomycetes</taxon>
        <taxon>Eurotiomycetidae</taxon>
        <taxon>Eurotiales</taxon>
        <taxon>Aspergillaceae</taxon>
        <taxon>Aspergillus</taxon>
    </lineage>
</organism>
<feature type="compositionally biased region" description="Pro residues" evidence="1">
    <location>
        <begin position="1"/>
        <end position="18"/>
    </location>
</feature>
<gene>
    <name evidence="2" type="ORF">M752DRAFT_273312</name>
</gene>
<protein>
    <submittedName>
        <fullName evidence="2">Uncharacterized protein</fullName>
    </submittedName>
</protein>
<feature type="region of interest" description="Disordered" evidence="1">
    <location>
        <begin position="39"/>
        <end position="70"/>
    </location>
</feature>
<feature type="region of interest" description="Disordered" evidence="1">
    <location>
        <begin position="1"/>
        <end position="21"/>
    </location>
</feature>
<evidence type="ECO:0000313" key="3">
    <source>
        <dbReference type="Proteomes" id="UP000254937"/>
    </source>
</evidence>
<sequence length="70" mass="7668">MGSPHPSPTLPPLLPLQPPTSYYPNRRKVTLCMQEEKKNHTSLIHGRRTKAERVQAPVSPASAAVSIALN</sequence>
<accession>A0A370PVJ7</accession>
<keyword evidence="3" id="KW-1185">Reference proteome</keyword>
<name>A0A370PVJ7_ASPPH</name>